<keyword evidence="1" id="KW-0175">Coiled coil</keyword>
<proteinExistence type="predicted"/>
<protein>
    <recommendedName>
        <fullName evidence="4">Mitochondrial inner membrane protein</fullName>
    </recommendedName>
</protein>
<feature type="coiled-coil region" evidence="1">
    <location>
        <begin position="64"/>
        <end position="138"/>
    </location>
</feature>
<reference evidence="2 3" key="1">
    <citation type="submission" date="2018-09" db="EMBL/GenBank/DDBJ databases">
        <title>Roseovarius spongiae sp. nov., isolated from a marine sponge.</title>
        <authorList>
            <person name="Zhuang L."/>
            <person name="Luo L."/>
        </authorList>
    </citation>
    <scope>NUCLEOTIDE SEQUENCE [LARGE SCALE GENOMIC DNA]</scope>
    <source>
        <strain evidence="2 3">HN-E21</strain>
    </source>
</reference>
<dbReference type="EMBL" id="RAPE01000001">
    <property type="protein sequence ID" value="RKF16303.1"/>
    <property type="molecule type" value="Genomic_DNA"/>
</dbReference>
<evidence type="ECO:0008006" key="4">
    <source>
        <dbReference type="Google" id="ProtNLM"/>
    </source>
</evidence>
<name>A0A3A8AVK5_9RHOB</name>
<dbReference type="Proteomes" id="UP000281128">
    <property type="component" value="Unassembled WGS sequence"/>
</dbReference>
<organism evidence="2 3">
    <name type="scientific">Roseovarius spongiae</name>
    <dbReference type="NCBI Taxonomy" id="2320272"/>
    <lineage>
        <taxon>Bacteria</taxon>
        <taxon>Pseudomonadati</taxon>
        <taxon>Pseudomonadota</taxon>
        <taxon>Alphaproteobacteria</taxon>
        <taxon>Rhodobacterales</taxon>
        <taxon>Roseobacteraceae</taxon>
        <taxon>Roseovarius</taxon>
    </lineage>
</organism>
<accession>A0A3A8AVK5</accession>
<evidence type="ECO:0000313" key="2">
    <source>
        <dbReference type="EMBL" id="RKF16303.1"/>
    </source>
</evidence>
<evidence type="ECO:0000256" key="1">
    <source>
        <dbReference type="SAM" id="Coils"/>
    </source>
</evidence>
<comment type="caution">
    <text evidence="2">The sequence shown here is derived from an EMBL/GenBank/DDBJ whole genome shotgun (WGS) entry which is preliminary data.</text>
</comment>
<sequence length="313" mass="32546">MVLGGVIAACLGGALVYFLLPQVFAPDTAWRDQVVDTQEAQAGRIDALDAKLAELPPPAEMPDLGRLETGQEELRATLEELTGQIATLQSRLGALESRPVAEGSGVSEGQITDLQAALDAQRAALAEQKQRIDTLISAADAREAKAESAATATLQQAALTRIRTALDTGAPFEDALADLAQTGADVPDDLRAAAADGVPTLATLQAEFPPAARVALRDARKERADAGEGETGVMAFIGEQLGARSLEPREGDDPDAVLSRAEAALREGRLADALAEIEALPPSGQAALQSWVDSARARMNATDAADALSAQLN</sequence>
<dbReference type="AlphaFoldDB" id="A0A3A8AVK5"/>
<keyword evidence="3" id="KW-1185">Reference proteome</keyword>
<gene>
    <name evidence="2" type="ORF">D6850_01715</name>
</gene>
<evidence type="ECO:0000313" key="3">
    <source>
        <dbReference type="Proteomes" id="UP000281128"/>
    </source>
</evidence>